<keyword evidence="10" id="KW-0807">Transducer</keyword>
<keyword evidence="13" id="KW-1185">Reference proteome</keyword>
<evidence type="ECO:0000256" key="9">
    <source>
        <dbReference type="ARBA" id="ARBA00023180"/>
    </source>
</evidence>
<keyword evidence="7" id="KW-1015">Disulfide bond</keyword>
<dbReference type="Proteomes" id="UP001190640">
    <property type="component" value="Chromosome 8"/>
</dbReference>
<dbReference type="PRINTS" id="PR00237">
    <property type="entry name" value="GPCRRHODOPSN"/>
</dbReference>
<name>A0AA97JSD8_EUBMA</name>
<evidence type="ECO:0000256" key="2">
    <source>
        <dbReference type="ARBA" id="ARBA00022475"/>
    </source>
</evidence>
<keyword evidence="2" id="KW-1003">Cell membrane</keyword>
<keyword evidence="3 11" id="KW-0812">Transmembrane</keyword>
<evidence type="ECO:0000256" key="6">
    <source>
        <dbReference type="ARBA" id="ARBA00023136"/>
    </source>
</evidence>
<dbReference type="SUPFAM" id="SSF81321">
    <property type="entry name" value="Family A G protein-coupled receptor-like"/>
    <property type="match status" value="1"/>
</dbReference>
<keyword evidence="8" id="KW-0675">Receptor</keyword>
<reference evidence="14" key="1">
    <citation type="submission" date="2025-08" db="UniProtKB">
        <authorList>
            <consortium name="RefSeq"/>
        </authorList>
    </citation>
    <scope>IDENTIFICATION</scope>
    <source>
        <tissue evidence="14">Blood</tissue>
    </source>
</reference>
<evidence type="ECO:0000256" key="7">
    <source>
        <dbReference type="ARBA" id="ARBA00023157"/>
    </source>
</evidence>
<dbReference type="KEGG" id="emc:129334517"/>
<dbReference type="Gene3D" id="1.20.1070.10">
    <property type="entry name" value="Rhodopsin 7-helix transmembrane proteins"/>
    <property type="match status" value="1"/>
</dbReference>
<evidence type="ECO:0000256" key="3">
    <source>
        <dbReference type="ARBA" id="ARBA00022692"/>
    </source>
</evidence>
<sequence>MNTSYIPCPMAFNTTKYFIIPVFSIVLTAGLPLNFLALLALVSQIKSSIVLSVYILNLVLASLLQTLTLPFWIAYTYHDHHWNTGQEACVVVAMIFLTNFYAKNSFLCLIAMERYIGLVHPLKFHRLHSMCGAFIVSIATWLLVAAMCGIGLWLQMKGSGTWQEHCLDGSQLGKDHAHFKMATLSLSFFKPCILMGFFYSRVLTVVRKVESLQQRVKRKVCGFIFFINISFFLLCIPFQATSWYKYYWELMLEEDKVCDLDRSTFIYTYTTWCLTTLDNILNPLLYTLLLKDVWAEIKDQLSFRARGTGIIYELEPQDLPPHSITGQTQEQLIGL</sequence>
<keyword evidence="4 11" id="KW-1133">Transmembrane helix</keyword>
<proteinExistence type="predicted"/>
<dbReference type="InterPro" id="IPR000276">
    <property type="entry name" value="GPCR_Rhodpsn"/>
</dbReference>
<accession>A0AA97JSD8</accession>
<dbReference type="PANTHER" id="PTHR24234:SF9">
    <property type="entry name" value="G-PROTEIN COUPLED RECEPTOR 132-RELATED"/>
    <property type="match status" value="1"/>
</dbReference>
<dbReference type="InterPro" id="IPR017452">
    <property type="entry name" value="GPCR_Rhodpsn_7TM"/>
</dbReference>
<evidence type="ECO:0000256" key="11">
    <source>
        <dbReference type="SAM" id="Phobius"/>
    </source>
</evidence>
<feature type="transmembrane region" description="Helical" evidence="11">
    <location>
        <begin position="90"/>
        <end position="112"/>
    </location>
</feature>
<evidence type="ECO:0000259" key="12">
    <source>
        <dbReference type="PROSITE" id="PS50262"/>
    </source>
</evidence>
<evidence type="ECO:0000256" key="1">
    <source>
        <dbReference type="ARBA" id="ARBA00004651"/>
    </source>
</evidence>
<dbReference type="GeneID" id="129334517"/>
<keyword evidence="5" id="KW-0297">G-protein coupled receptor</keyword>
<dbReference type="RefSeq" id="XP_054842646.1">
    <property type="nucleotide sequence ID" value="XM_054986671.1"/>
</dbReference>
<dbReference type="PROSITE" id="PS50262">
    <property type="entry name" value="G_PROTEIN_RECEP_F1_2"/>
    <property type="match status" value="1"/>
</dbReference>
<keyword evidence="9" id="KW-0325">Glycoprotein</keyword>
<evidence type="ECO:0000256" key="4">
    <source>
        <dbReference type="ARBA" id="ARBA00022989"/>
    </source>
</evidence>
<feature type="transmembrane region" description="Helical" evidence="11">
    <location>
        <begin position="54"/>
        <end position="78"/>
    </location>
</feature>
<evidence type="ECO:0000313" key="14">
    <source>
        <dbReference type="RefSeq" id="XP_054842646.1"/>
    </source>
</evidence>
<protein>
    <submittedName>
        <fullName evidence="14">G-protein coupled receptor 4-like</fullName>
    </submittedName>
</protein>
<dbReference type="PRINTS" id="PR01157">
    <property type="entry name" value="P2YPURNOCPTR"/>
</dbReference>
<keyword evidence="6 11" id="KW-0472">Membrane</keyword>
<evidence type="ECO:0000256" key="10">
    <source>
        <dbReference type="ARBA" id="ARBA00023224"/>
    </source>
</evidence>
<dbReference type="PANTHER" id="PTHR24234">
    <property type="entry name" value="LYSOPHOSPHATIDIC ACID RECEPTOR 5/SPHINGOSYLPHOSPHORYLCHOLINE RECEPTOR"/>
    <property type="match status" value="1"/>
</dbReference>
<feature type="transmembrane region" description="Helical" evidence="11">
    <location>
        <begin position="17"/>
        <end position="42"/>
    </location>
</feature>
<feature type="transmembrane region" description="Helical" evidence="11">
    <location>
        <begin position="133"/>
        <end position="154"/>
    </location>
</feature>
<evidence type="ECO:0000256" key="5">
    <source>
        <dbReference type="ARBA" id="ARBA00023040"/>
    </source>
</evidence>
<dbReference type="GO" id="GO:0005886">
    <property type="term" value="C:plasma membrane"/>
    <property type="evidence" value="ECO:0007669"/>
    <property type="project" value="UniProtKB-SubCell"/>
</dbReference>
<comment type="subcellular location">
    <subcellularLocation>
        <location evidence="1">Cell membrane</location>
        <topology evidence="1">Multi-pass membrane protein</topology>
    </subcellularLocation>
</comment>
<evidence type="ECO:0000256" key="8">
    <source>
        <dbReference type="ARBA" id="ARBA00023170"/>
    </source>
</evidence>
<gene>
    <name evidence="14" type="primary">LOC129334517</name>
</gene>
<feature type="domain" description="G-protein coupled receptors family 1 profile" evidence="12">
    <location>
        <begin position="33"/>
        <end position="286"/>
    </location>
</feature>
<dbReference type="AlphaFoldDB" id="A0AA97JSD8"/>
<evidence type="ECO:0000313" key="13">
    <source>
        <dbReference type="Proteomes" id="UP001190640"/>
    </source>
</evidence>
<feature type="transmembrane region" description="Helical" evidence="11">
    <location>
        <begin position="177"/>
        <end position="199"/>
    </location>
</feature>
<organism evidence="13 14">
    <name type="scientific">Eublepharis macularius</name>
    <name type="common">Leopard gecko</name>
    <name type="synonym">Cyrtodactylus macularius</name>
    <dbReference type="NCBI Taxonomy" id="481883"/>
    <lineage>
        <taxon>Eukaryota</taxon>
        <taxon>Metazoa</taxon>
        <taxon>Chordata</taxon>
        <taxon>Craniata</taxon>
        <taxon>Vertebrata</taxon>
        <taxon>Euteleostomi</taxon>
        <taxon>Lepidosauria</taxon>
        <taxon>Squamata</taxon>
        <taxon>Bifurcata</taxon>
        <taxon>Gekkota</taxon>
        <taxon>Eublepharidae</taxon>
        <taxon>Eublepharinae</taxon>
        <taxon>Eublepharis</taxon>
    </lineage>
</organism>
<dbReference type="Pfam" id="PF00001">
    <property type="entry name" value="7tm_1"/>
    <property type="match status" value="1"/>
</dbReference>
<dbReference type="GO" id="GO:0004930">
    <property type="term" value="F:G protein-coupled receptor activity"/>
    <property type="evidence" value="ECO:0007669"/>
    <property type="project" value="UniProtKB-KW"/>
</dbReference>
<feature type="transmembrane region" description="Helical" evidence="11">
    <location>
        <begin position="220"/>
        <end position="240"/>
    </location>
</feature>